<reference evidence="2" key="1">
    <citation type="journal article" date="2015" name="Genome Announc.">
        <title>Complete Genome Sequence of Yersinia ruckeri Strain CSF007-82, Etiologic Agent of Red Mouth Disease in Salmonid Fish.</title>
        <authorList>
            <person name="Nelson M.C."/>
            <person name="LaPatra S.E."/>
            <person name="Welch T.J."/>
            <person name="Graf J."/>
        </authorList>
    </citation>
    <scope>NUCLEOTIDE SEQUENCE</scope>
    <source>
        <strain evidence="2">CSF007-82</strain>
    </source>
</reference>
<dbReference type="GeneID" id="66878264"/>
<evidence type="ECO:0000313" key="3">
    <source>
        <dbReference type="EMBL" id="SUQ00328.1"/>
    </source>
</evidence>
<dbReference type="AlphaFoldDB" id="A0A0A8V9R2"/>
<organism evidence="2">
    <name type="scientific">Yersinia ruckeri</name>
    <dbReference type="NCBI Taxonomy" id="29486"/>
    <lineage>
        <taxon>Bacteria</taxon>
        <taxon>Pseudomonadati</taxon>
        <taxon>Pseudomonadota</taxon>
        <taxon>Gammaproteobacteria</taxon>
        <taxon>Enterobacterales</taxon>
        <taxon>Yersiniaceae</taxon>
        <taxon>Yersinia</taxon>
    </lineage>
</organism>
<keyword evidence="1" id="KW-0812">Transmembrane</keyword>
<dbReference type="Proteomes" id="UP000255169">
    <property type="component" value="Unassembled WGS sequence"/>
</dbReference>
<evidence type="ECO:0000256" key="1">
    <source>
        <dbReference type="SAM" id="Phobius"/>
    </source>
</evidence>
<dbReference type="EMBL" id="LN681231">
    <property type="protein sequence ID" value="CEK26275.1"/>
    <property type="molecule type" value="Genomic_DNA"/>
</dbReference>
<keyword evidence="4" id="KW-1185">Reference proteome</keyword>
<dbReference type="EMBL" id="UHJG01000001">
    <property type="protein sequence ID" value="SUQ00328.1"/>
    <property type="molecule type" value="Genomic_DNA"/>
</dbReference>
<sequence length="78" mass="9479">MKHKQWISTQKHKQLYLVRIEFEEWWMEREWAHPFSRFILKTSGFVMLIVLGVASLFFGIGSHKKAFPEFHPEDKQCR</sequence>
<name>A0A0A8V9R2_YERRU</name>
<protein>
    <submittedName>
        <fullName evidence="2">Uncharacterized protein</fullName>
    </submittedName>
</protein>
<dbReference type="RefSeq" id="WP_004720456.1">
    <property type="nucleotide sequence ID" value="NZ_CCYO01000039.1"/>
</dbReference>
<keyword evidence="1" id="KW-0472">Membrane</keyword>
<keyword evidence="1" id="KW-1133">Transmembrane helix</keyword>
<proteinExistence type="predicted"/>
<gene>
    <name evidence="2" type="ORF">CSF007_2465</name>
    <name evidence="3" type="ORF">NCTC10476_01610</name>
</gene>
<evidence type="ECO:0000313" key="2">
    <source>
        <dbReference type="EMBL" id="CEK26275.1"/>
    </source>
</evidence>
<feature type="transmembrane region" description="Helical" evidence="1">
    <location>
        <begin position="38"/>
        <end position="60"/>
    </location>
</feature>
<evidence type="ECO:0000313" key="4">
    <source>
        <dbReference type="Proteomes" id="UP000255169"/>
    </source>
</evidence>
<accession>A0A0A8V9R2</accession>
<reference evidence="3 4" key="2">
    <citation type="submission" date="2018-06" db="EMBL/GenBank/DDBJ databases">
        <authorList>
            <consortium name="Pathogen Informatics"/>
            <person name="Doyle S."/>
        </authorList>
    </citation>
    <scope>NUCLEOTIDE SEQUENCE [LARGE SCALE GENOMIC DNA]</scope>
    <source>
        <strain evidence="3 4">NCTC10476</strain>
    </source>
</reference>